<dbReference type="AlphaFoldDB" id="A0AAJ0DGE1"/>
<gene>
    <name evidence="1" type="ORF">LTR09_005330</name>
</gene>
<dbReference type="Proteomes" id="UP001271007">
    <property type="component" value="Unassembled WGS sequence"/>
</dbReference>
<sequence length="318" mass="35932">MEFTKLMSADLTGQVMPFSLGSDPSAERSMFLPEQIAHLFTPPESIPRSPTANLRSLIRRPRASVGAQRVAALISHNLKSYPRMMSQRNNLPPFIHPHILAVAPENNHLAPLTNCMNLVHMVGGGIQGSRALFWRNVRTECEDWSVKPWKLGRWELLAAMQALLIYIIIRLDEGETEHNNFDSLLVSTVIVICKQSSSLDGSSNAQSSTWDFSLDLSWKTWIYDESIRRLKLTLQRASLRMLIKSKAMRDLPYHQHAGILRASRTMRPTRVRPRTLATTVKAATLGSKRRQPMGGGKLNRPECADCFWYDCKRGLGEV</sequence>
<keyword evidence="2" id="KW-1185">Reference proteome</keyword>
<accession>A0AAJ0DGE1</accession>
<comment type="caution">
    <text evidence="1">The sequence shown here is derived from an EMBL/GenBank/DDBJ whole genome shotgun (WGS) entry which is preliminary data.</text>
</comment>
<evidence type="ECO:0000313" key="1">
    <source>
        <dbReference type="EMBL" id="KAK3053586.1"/>
    </source>
</evidence>
<proteinExistence type="predicted"/>
<evidence type="ECO:0000313" key="2">
    <source>
        <dbReference type="Proteomes" id="UP001271007"/>
    </source>
</evidence>
<name>A0AAJ0DGE1_9PEZI</name>
<reference evidence="1" key="1">
    <citation type="submission" date="2023-04" db="EMBL/GenBank/DDBJ databases">
        <title>Black Yeasts Isolated from many extreme environments.</title>
        <authorList>
            <person name="Coleine C."/>
            <person name="Stajich J.E."/>
            <person name="Selbmann L."/>
        </authorList>
    </citation>
    <scope>NUCLEOTIDE SEQUENCE</scope>
    <source>
        <strain evidence="1">CCFEE 5312</strain>
    </source>
</reference>
<organism evidence="1 2">
    <name type="scientific">Extremus antarcticus</name>
    <dbReference type="NCBI Taxonomy" id="702011"/>
    <lineage>
        <taxon>Eukaryota</taxon>
        <taxon>Fungi</taxon>
        <taxon>Dikarya</taxon>
        <taxon>Ascomycota</taxon>
        <taxon>Pezizomycotina</taxon>
        <taxon>Dothideomycetes</taxon>
        <taxon>Dothideomycetidae</taxon>
        <taxon>Mycosphaerellales</taxon>
        <taxon>Extremaceae</taxon>
        <taxon>Extremus</taxon>
    </lineage>
</organism>
<protein>
    <submittedName>
        <fullName evidence="1">Uncharacterized protein</fullName>
    </submittedName>
</protein>
<dbReference type="EMBL" id="JAWDJX010000015">
    <property type="protein sequence ID" value="KAK3053586.1"/>
    <property type="molecule type" value="Genomic_DNA"/>
</dbReference>